<dbReference type="AlphaFoldDB" id="A0A6J7UZP8"/>
<organism evidence="2">
    <name type="scientific">freshwater metagenome</name>
    <dbReference type="NCBI Taxonomy" id="449393"/>
    <lineage>
        <taxon>unclassified sequences</taxon>
        <taxon>metagenomes</taxon>
        <taxon>ecological metagenomes</taxon>
    </lineage>
</organism>
<gene>
    <name evidence="2" type="ORF">UFOPK4367_00229</name>
</gene>
<proteinExistence type="predicted"/>
<name>A0A6J7UZP8_9ZZZZ</name>
<evidence type="ECO:0000313" key="2">
    <source>
        <dbReference type="EMBL" id="CAB5072054.1"/>
    </source>
</evidence>
<protein>
    <submittedName>
        <fullName evidence="2">Unannotated protein</fullName>
    </submittedName>
</protein>
<accession>A0A6J7UZP8</accession>
<feature type="region of interest" description="Disordered" evidence="1">
    <location>
        <begin position="1"/>
        <end position="25"/>
    </location>
</feature>
<dbReference type="EMBL" id="CAFBRC010000010">
    <property type="protein sequence ID" value="CAB5072054.1"/>
    <property type="molecule type" value="Genomic_DNA"/>
</dbReference>
<sequence>MKTPESISEPKGESETALPAPALKNGLPISPALGLLPAPKPEPELTTQTINFPPIPSREFGPTVPLKATASSGLPVTFKSATSSTCEVLGQREDSFAQALRNALAPDPVLCTVVATQSGDAKFAPANPVERSFTLVKPRDSAAIPSVIATRIVTTIAGRMTLKGSKGAQFSAMLKTNSSSTITGKISATVSTPGICSILKITSTSASVVSISVKPLTRGTCSVQLTYAGNSKNNTLAASNSWSAVIN</sequence>
<evidence type="ECO:0000256" key="1">
    <source>
        <dbReference type="SAM" id="MobiDB-lite"/>
    </source>
</evidence>
<reference evidence="2" key="1">
    <citation type="submission" date="2020-05" db="EMBL/GenBank/DDBJ databases">
        <authorList>
            <person name="Chiriac C."/>
            <person name="Salcher M."/>
            <person name="Ghai R."/>
            <person name="Kavagutti S V."/>
        </authorList>
    </citation>
    <scope>NUCLEOTIDE SEQUENCE</scope>
</reference>